<gene>
    <name evidence="3" type="ORF">D7318_10455</name>
    <name evidence="2" type="ORF">D7319_09275</name>
</gene>
<evidence type="ECO:0000256" key="1">
    <source>
        <dbReference type="SAM" id="MobiDB-lite"/>
    </source>
</evidence>
<comment type="caution">
    <text evidence="2">The sequence shown here is derived from an EMBL/GenBank/DDBJ whole genome shotgun (WGS) entry which is preliminary data.</text>
</comment>
<dbReference type="Proteomes" id="UP000275024">
    <property type="component" value="Unassembled WGS sequence"/>
</dbReference>
<proteinExistence type="predicted"/>
<sequence length="94" mass="9943">MCIAGERHRRGQRGGHQGAGAAVAEPLRGAFHQLVERCRGPRPGRPGVARPAHQDRLVALQALTQLTGGTQCLQRIGLLGERGEVDIAHGVNLG</sequence>
<keyword evidence="4" id="KW-1185">Reference proteome</keyword>
<reference evidence="4 5" key="1">
    <citation type="submission" date="2018-09" db="EMBL/GenBank/DDBJ databases">
        <title>Streptomyces sp. nov. DS1-2, an endophytic actinomycete isolated from roots of Dendrobium scabrilingue.</title>
        <authorList>
            <person name="Kuncharoen N."/>
            <person name="Kudo T."/>
            <person name="Ohkuma M."/>
            <person name="Yuki M."/>
            <person name="Tanasupawat S."/>
        </authorList>
    </citation>
    <scope>NUCLEOTIDE SEQUENCE [LARGE SCALE GENOMIC DNA]</scope>
    <source>
        <strain evidence="2 5">AZ1-7</strain>
        <strain evidence="3 4">DS1-2</strain>
    </source>
</reference>
<dbReference type="EMBL" id="RBDX01000005">
    <property type="protein sequence ID" value="RKN10602.1"/>
    <property type="molecule type" value="Genomic_DNA"/>
</dbReference>
<dbReference type="AlphaFoldDB" id="A0A3A9WD55"/>
<feature type="region of interest" description="Disordered" evidence="1">
    <location>
        <begin position="1"/>
        <end position="21"/>
    </location>
</feature>
<evidence type="ECO:0000313" key="2">
    <source>
        <dbReference type="EMBL" id="RKN10602.1"/>
    </source>
</evidence>
<dbReference type="EMBL" id="RBDY01000005">
    <property type="protein sequence ID" value="RKN24862.1"/>
    <property type="molecule type" value="Genomic_DNA"/>
</dbReference>
<evidence type="ECO:0000313" key="3">
    <source>
        <dbReference type="EMBL" id="RKN24862.1"/>
    </source>
</evidence>
<protein>
    <submittedName>
        <fullName evidence="2">Uncharacterized protein</fullName>
    </submittedName>
</protein>
<name>A0A3A9WD55_9ACTN</name>
<organism evidence="2 5">
    <name type="scientific">Streptomyces radicis</name>
    <dbReference type="NCBI Taxonomy" id="1750517"/>
    <lineage>
        <taxon>Bacteria</taxon>
        <taxon>Bacillati</taxon>
        <taxon>Actinomycetota</taxon>
        <taxon>Actinomycetes</taxon>
        <taxon>Kitasatosporales</taxon>
        <taxon>Streptomycetaceae</taxon>
        <taxon>Streptomyces</taxon>
    </lineage>
</organism>
<evidence type="ECO:0000313" key="4">
    <source>
        <dbReference type="Proteomes" id="UP000268652"/>
    </source>
</evidence>
<evidence type="ECO:0000313" key="5">
    <source>
        <dbReference type="Proteomes" id="UP000275024"/>
    </source>
</evidence>
<accession>A0A3A9WD55</accession>
<dbReference type="Proteomes" id="UP000268652">
    <property type="component" value="Unassembled WGS sequence"/>
</dbReference>